<dbReference type="KEGG" id="mgr:MGG_15445"/>
<accession>G4NJY9</accession>
<evidence type="ECO:0000313" key="1">
    <source>
        <dbReference type="EMBL" id="EHA45757.1"/>
    </source>
</evidence>
<dbReference type="AlphaFoldDB" id="G4NJY9"/>
<evidence type="ECO:0000313" key="2">
    <source>
        <dbReference type="Proteomes" id="UP000009058"/>
    </source>
</evidence>
<proteinExistence type="predicted"/>
<protein>
    <submittedName>
        <fullName evidence="1">Uncharacterized protein</fullName>
    </submittedName>
</protein>
<dbReference type="InParanoid" id="G4NJY9"/>
<sequence>MPPFATDAPPDDNLTKVAGCPWDNPIRLVCISDAHNTALVGPTSTGRQPRARCPIGTKSSSLATTTSCWTLTLRPAHPDRELQRIEGSLRRDLDRGDLQAADGGNLAVQAKGGGLWPHSRSGVDAALGMDGFLKHVHFWQQKASTMSRSTLLVNAAVVGDETVAL</sequence>
<gene>
    <name evidence="1" type="ORF">MGG_15445</name>
</gene>
<dbReference type="VEuPathDB" id="FungiDB:MGG_15445"/>
<dbReference type="GeneID" id="12987377"/>
<dbReference type="HOGENOM" id="CLU_1611103_0_0_1"/>
<dbReference type="EMBL" id="CM001237">
    <property type="protein sequence ID" value="EHA45757.1"/>
    <property type="molecule type" value="Genomic_DNA"/>
</dbReference>
<organism evidence="1 2">
    <name type="scientific">Pyricularia oryzae (strain 70-15 / ATCC MYA-4617 / FGSC 8958)</name>
    <name type="common">Rice blast fungus</name>
    <name type="synonym">Magnaporthe oryzae</name>
    <dbReference type="NCBI Taxonomy" id="242507"/>
    <lineage>
        <taxon>Eukaryota</taxon>
        <taxon>Fungi</taxon>
        <taxon>Dikarya</taxon>
        <taxon>Ascomycota</taxon>
        <taxon>Pezizomycotina</taxon>
        <taxon>Sordariomycetes</taxon>
        <taxon>Sordariomycetidae</taxon>
        <taxon>Magnaporthales</taxon>
        <taxon>Pyriculariaceae</taxon>
        <taxon>Pyricularia</taxon>
    </lineage>
</organism>
<keyword evidence="2" id="KW-1185">Reference proteome</keyword>
<dbReference type="RefSeq" id="XP_003720500.1">
    <property type="nucleotide sequence ID" value="XM_003720452.1"/>
</dbReference>
<reference evidence="1 2" key="1">
    <citation type="journal article" date="2005" name="Nature">
        <title>The genome sequence of the rice blast fungus Magnaporthe grisea.</title>
        <authorList>
            <person name="Dean R.A."/>
            <person name="Talbot N.J."/>
            <person name="Ebbole D.J."/>
            <person name="Farman M.L."/>
            <person name="Mitchell T.K."/>
            <person name="Orbach M.J."/>
            <person name="Thon M."/>
            <person name="Kulkarni R."/>
            <person name="Xu J.R."/>
            <person name="Pan H."/>
            <person name="Read N.D."/>
            <person name="Lee Y.H."/>
            <person name="Carbone I."/>
            <person name="Brown D."/>
            <person name="Oh Y.Y."/>
            <person name="Donofrio N."/>
            <person name="Jeong J.S."/>
            <person name="Soanes D.M."/>
            <person name="Djonovic S."/>
            <person name="Kolomiets E."/>
            <person name="Rehmeyer C."/>
            <person name="Li W."/>
            <person name="Harding M."/>
            <person name="Kim S."/>
            <person name="Lebrun M.H."/>
            <person name="Bohnert H."/>
            <person name="Coughlan S."/>
            <person name="Butler J."/>
            <person name="Calvo S."/>
            <person name="Ma L.J."/>
            <person name="Nicol R."/>
            <person name="Purcell S."/>
            <person name="Nusbaum C."/>
            <person name="Galagan J.E."/>
            <person name="Birren B.W."/>
        </authorList>
    </citation>
    <scope>NUCLEOTIDE SEQUENCE [LARGE SCALE GENOMIC DNA]</scope>
    <source>
        <strain evidence="2">70-15 / ATCC MYA-4617 / FGSC 8958</strain>
    </source>
</reference>
<dbReference type="Proteomes" id="UP000009058">
    <property type="component" value="Chromosome 7"/>
</dbReference>
<reference key="2">
    <citation type="submission" date="2011-05" db="EMBL/GenBank/DDBJ databases">
        <title>The Genome Sequence of Magnaporthe oryzae 70-15.</title>
        <authorList>
            <consortium name="The Broad Institute Genome Sequencing Platform"/>
            <person name="Ma L.-J."/>
            <person name="Dead R."/>
            <person name="Young S.K."/>
            <person name="Zeng Q."/>
            <person name="Gargeya S."/>
            <person name="Fitzgerald M."/>
            <person name="Haas B."/>
            <person name="Abouelleil A."/>
            <person name="Alvarado L."/>
            <person name="Arachchi H.M."/>
            <person name="Berlin A."/>
            <person name="Brown A."/>
            <person name="Chapman S.B."/>
            <person name="Chen Z."/>
            <person name="Dunbar C."/>
            <person name="Freedman E."/>
            <person name="Gearin G."/>
            <person name="Gellesch M."/>
            <person name="Goldberg J."/>
            <person name="Griggs A."/>
            <person name="Gujja S."/>
            <person name="Heiman D."/>
            <person name="Howarth C."/>
            <person name="Larson L."/>
            <person name="Lui A."/>
            <person name="MacDonald P.J.P."/>
            <person name="Mehta T."/>
            <person name="Montmayeur A."/>
            <person name="Murphy C."/>
            <person name="Neiman D."/>
            <person name="Pearson M."/>
            <person name="Priest M."/>
            <person name="Roberts A."/>
            <person name="Saif S."/>
            <person name="Shea T."/>
            <person name="Shenoy N."/>
            <person name="Sisk P."/>
            <person name="Stolte C."/>
            <person name="Sykes S."/>
            <person name="Yandava C."/>
            <person name="Wortman J."/>
            <person name="Nusbaum C."/>
            <person name="Birren B."/>
        </authorList>
    </citation>
    <scope>NUCLEOTIDE SEQUENCE</scope>
    <source>
        <strain>70-15</strain>
    </source>
</reference>
<name>G4NJY9_PYRO7</name>